<proteinExistence type="predicted"/>
<gene>
    <name evidence="1" type="ORF">S01H4_40159</name>
</gene>
<organism evidence="1">
    <name type="scientific">marine sediment metagenome</name>
    <dbReference type="NCBI Taxonomy" id="412755"/>
    <lineage>
        <taxon>unclassified sequences</taxon>
        <taxon>metagenomes</taxon>
        <taxon>ecological metagenomes</taxon>
    </lineage>
</organism>
<name>X1C8E8_9ZZZZ</name>
<reference evidence="1" key="1">
    <citation type="journal article" date="2014" name="Front. Microbiol.">
        <title>High frequency of phylogenetically diverse reductive dehalogenase-homologous genes in deep subseafloor sedimentary metagenomes.</title>
        <authorList>
            <person name="Kawai M."/>
            <person name="Futagami T."/>
            <person name="Toyoda A."/>
            <person name="Takaki Y."/>
            <person name="Nishi S."/>
            <person name="Hori S."/>
            <person name="Arai W."/>
            <person name="Tsubouchi T."/>
            <person name="Morono Y."/>
            <person name="Uchiyama I."/>
            <person name="Ito T."/>
            <person name="Fujiyama A."/>
            <person name="Inagaki F."/>
            <person name="Takami H."/>
        </authorList>
    </citation>
    <scope>NUCLEOTIDE SEQUENCE</scope>
    <source>
        <strain evidence="1">Expedition CK06-06</strain>
    </source>
</reference>
<accession>X1C8E8</accession>
<evidence type="ECO:0000313" key="1">
    <source>
        <dbReference type="EMBL" id="GAH04356.1"/>
    </source>
</evidence>
<sequence length="42" mass="4962">LIDSRFRGNDRIEKFVTRNLQLVTCILTGKPANWVTIHTRYD</sequence>
<comment type="caution">
    <text evidence="1">The sequence shown here is derived from an EMBL/GenBank/DDBJ whole genome shotgun (WGS) entry which is preliminary data.</text>
</comment>
<feature type="non-terminal residue" evidence="1">
    <location>
        <position position="1"/>
    </location>
</feature>
<protein>
    <submittedName>
        <fullName evidence="1">Uncharacterized protein</fullName>
    </submittedName>
</protein>
<dbReference type="EMBL" id="BART01021837">
    <property type="protein sequence ID" value="GAH04356.1"/>
    <property type="molecule type" value="Genomic_DNA"/>
</dbReference>
<dbReference type="AlphaFoldDB" id="X1C8E8"/>